<evidence type="ECO:0000313" key="3">
    <source>
        <dbReference type="Proteomes" id="UP000025241"/>
    </source>
</evidence>
<evidence type="ECO:0000259" key="1">
    <source>
        <dbReference type="Pfam" id="PF01814"/>
    </source>
</evidence>
<dbReference type="eggNOG" id="ENOG50344GP">
    <property type="taxonomic scope" value="Bacteria"/>
</dbReference>
<dbReference type="Pfam" id="PF01814">
    <property type="entry name" value="Hemerythrin"/>
    <property type="match status" value="1"/>
</dbReference>
<dbReference type="OrthoDB" id="6921988at2"/>
<name>A0A024HG16_PSEKB</name>
<dbReference type="Gene3D" id="1.20.120.520">
    <property type="entry name" value="nmb1532 protein domain like"/>
    <property type="match status" value="1"/>
</dbReference>
<sequence length="153" mass="18037">MNRLLRDLHEYHHDVGIHINRIKGLLGALKDASCTDADCKQLFRQLDALHGVPEMLHHENEELIRRALLRTDAPIHPRVKDIERDHLAFERIATQLRALEGSGHSPREIAAIVEDFLGKYFDHMDGEENIFFPMAEEWLSDEQWEEVRHLWRY</sequence>
<reference evidence="2 3" key="2">
    <citation type="submission" date="2014-05" db="EMBL/GenBank/DDBJ databases">
        <title>Genome sequence of the 3-chlorobenzoate degrading bacterium Pseudomonas knackmussii B13 shows multiple evidence for horizontal gene transfer.</title>
        <authorList>
            <person name="Miyazaki R."/>
            <person name="Bertelli C."/>
            <person name="Falquet L."/>
            <person name="Robinson-Rechavi M."/>
            <person name="Gharib W."/>
            <person name="Roy S."/>
            <person name="Van der Meer J.R."/>
        </authorList>
    </citation>
    <scope>NUCLEOTIDE SEQUENCE [LARGE SCALE GENOMIC DNA]</scope>
    <source>
        <strain evidence="2 3">B13</strain>
    </source>
</reference>
<reference evidence="2 3" key="1">
    <citation type="submission" date="2013-03" db="EMBL/GenBank/DDBJ databases">
        <authorList>
            <person name="Linke B."/>
        </authorList>
    </citation>
    <scope>NUCLEOTIDE SEQUENCE [LARGE SCALE GENOMIC DNA]</scope>
    <source>
        <strain evidence="2 3">B13</strain>
    </source>
</reference>
<organism evidence="2 3">
    <name type="scientific">Pseudomonas knackmussii (strain DSM 6978 / CCUG 54928 / LMG 23759 / B13)</name>
    <dbReference type="NCBI Taxonomy" id="1301098"/>
    <lineage>
        <taxon>Bacteria</taxon>
        <taxon>Pseudomonadati</taxon>
        <taxon>Pseudomonadota</taxon>
        <taxon>Gammaproteobacteria</taxon>
        <taxon>Pseudomonadales</taxon>
        <taxon>Pseudomonadaceae</taxon>
        <taxon>Pseudomonas</taxon>
    </lineage>
</organism>
<dbReference type="AlphaFoldDB" id="A0A024HG16"/>
<gene>
    <name evidence="2" type="ORF">PKB_2489</name>
</gene>
<dbReference type="PATRIC" id="fig|1301098.3.peg.2494"/>
<proteinExistence type="predicted"/>
<keyword evidence="3" id="KW-1185">Reference proteome</keyword>
<dbReference type="RefSeq" id="WP_043252089.1">
    <property type="nucleotide sequence ID" value="NZ_HG322950.1"/>
</dbReference>
<dbReference type="EMBL" id="HG322950">
    <property type="protein sequence ID" value="CDF83836.1"/>
    <property type="molecule type" value="Genomic_DNA"/>
</dbReference>
<evidence type="ECO:0000313" key="2">
    <source>
        <dbReference type="EMBL" id="CDF83836.1"/>
    </source>
</evidence>
<dbReference type="Proteomes" id="UP000025241">
    <property type="component" value="Chromosome I"/>
</dbReference>
<feature type="domain" description="Hemerythrin-like" evidence="1">
    <location>
        <begin position="5"/>
        <end position="135"/>
    </location>
</feature>
<protein>
    <recommendedName>
        <fullName evidence="1">Hemerythrin-like domain-containing protein</fullName>
    </recommendedName>
</protein>
<dbReference type="KEGG" id="pkc:PKB_2489"/>
<dbReference type="InterPro" id="IPR012312">
    <property type="entry name" value="Hemerythrin-like"/>
</dbReference>
<dbReference type="HOGENOM" id="CLU_1720792_0_0_6"/>
<accession>A0A024HG16</accession>